<dbReference type="STRING" id="1514971.AUR64_04240"/>
<dbReference type="EMBL" id="LOPU01000004">
    <property type="protein sequence ID" value="KTG11470.1"/>
    <property type="molecule type" value="Genomic_DNA"/>
</dbReference>
<evidence type="ECO:0000313" key="2">
    <source>
        <dbReference type="EMBL" id="KTG11470.1"/>
    </source>
</evidence>
<name>A0A0W1RDC3_9EURY</name>
<feature type="transmembrane region" description="Helical" evidence="1">
    <location>
        <begin position="26"/>
        <end position="44"/>
    </location>
</feature>
<organism evidence="2 3">
    <name type="scientific">Haloprofundus marisrubri</name>
    <dbReference type="NCBI Taxonomy" id="1514971"/>
    <lineage>
        <taxon>Archaea</taxon>
        <taxon>Methanobacteriati</taxon>
        <taxon>Methanobacteriota</taxon>
        <taxon>Stenosarchaea group</taxon>
        <taxon>Halobacteria</taxon>
        <taxon>Halobacteriales</taxon>
        <taxon>Haloferacaceae</taxon>
        <taxon>Haloprofundus</taxon>
    </lineage>
</organism>
<keyword evidence="3" id="KW-1185">Reference proteome</keyword>
<dbReference type="RefSeq" id="WP_058580204.1">
    <property type="nucleotide sequence ID" value="NZ_LOPU01000004.1"/>
</dbReference>
<keyword evidence="1" id="KW-0472">Membrane</keyword>
<gene>
    <name evidence="2" type="ORF">AUR64_04240</name>
</gene>
<dbReference type="Proteomes" id="UP000054387">
    <property type="component" value="Unassembled WGS sequence"/>
</dbReference>
<comment type="caution">
    <text evidence="2">The sequence shown here is derived from an EMBL/GenBank/DDBJ whole genome shotgun (WGS) entry which is preliminary data.</text>
</comment>
<keyword evidence="1" id="KW-0812">Transmembrane</keyword>
<dbReference type="OrthoDB" id="247024at2157"/>
<keyword evidence="1" id="KW-1133">Transmembrane helix</keyword>
<proteinExistence type="predicted"/>
<evidence type="ECO:0008006" key="4">
    <source>
        <dbReference type="Google" id="ProtNLM"/>
    </source>
</evidence>
<reference evidence="2 3" key="1">
    <citation type="submission" date="2015-12" db="EMBL/GenBank/DDBJ databases">
        <title>Haloprofundus marisrubri gen. nov., sp. nov., an extremely halophilic archaeon isolated from the Discovery deep brine-seawater interface in the Red Sea.</title>
        <authorList>
            <person name="Zhang G."/>
            <person name="Stingl U."/>
            <person name="Rashid M."/>
        </authorList>
    </citation>
    <scope>NUCLEOTIDE SEQUENCE [LARGE SCALE GENOMIC DNA]</scope>
    <source>
        <strain evidence="2 3">SB9</strain>
    </source>
</reference>
<accession>A0A0W1RDC3</accession>
<evidence type="ECO:0000313" key="3">
    <source>
        <dbReference type="Proteomes" id="UP000054387"/>
    </source>
</evidence>
<feature type="transmembrane region" description="Helical" evidence="1">
    <location>
        <begin position="56"/>
        <end position="79"/>
    </location>
</feature>
<evidence type="ECO:0000256" key="1">
    <source>
        <dbReference type="SAM" id="Phobius"/>
    </source>
</evidence>
<protein>
    <recommendedName>
        <fullName evidence="4">ABC transporter permease</fullName>
    </recommendedName>
</protein>
<dbReference type="AlphaFoldDB" id="A0A0W1RDC3"/>
<sequence>MSTATSPTQRLTDAGVSILLTIRKSFLSFVMTLGLICLLFAALFSEAFLPVLNNGVLAGMFVIWGVSAFVYAVLGYVVLRLIGYN</sequence>